<organism evidence="2 3">
    <name type="scientific">Halodurantibacterium flavum</name>
    <dbReference type="NCBI Taxonomy" id="1382802"/>
    <lineage>
        <taxon>Bacteria</taxon>
        <taxon>Pseudomonadati</taxon>
        <taxon>Pseudomonadota</taxon>
        <taxon>Alphaproteobacteria</taxon>
        <taxon>Rhodobacterales</taxon>
        <taxon>Paracoccaceae</taxon>
        <taxon>Halodurantibacterium</taxon>
    </lineage>
</organism>
<sequence length="72" mass="8333">MNAPMELKSEDVLRIELEVFRSEHRDLDAAIQALETTPAPDALQLRRLKKKKLQLRDRIARIEDLLTPDIIA</sequence>
<evidence type="ECO:0000313" key="3">
    <source>
        <dbReference type="Proteomes" id="UP001597353"/>
    </source>
</evidence>
<keyword evidence="3" id="KW-1185">Reference proteome</keyword>
<dbReference type="InterPro" id="IPR038444">
    <property type="entry name" value="DUF465_sf"/>
</dbReference>
<accession>A0ABW4S8E0</accession>
<proteinExistence type="predicted"/>
<feature type="coiled-coil region" evidence="1">
    <location>
        <begin position="17"/>
        <end position="65"/>
    </location>
</feature>
<dbReference type="RefSeq" id="WP_390261698.1">
    <property type="nucleotide sequence ID" value="NZ_JBHUGH010000009.1"/>
</dbReference>
<dbReference type="Pfam" id="PF04325">
    <property type="entry name" value="DUF465"/>
    <property type="match status" value="1"/>
</dbReference>
<evidence type="ECO:0000313" key="2">
    <source>
        <dbReference type="EMBL" id="MFD1912847.1"/>
    </source>
</evidence>
<keyword evidence="1" id="KW-0175">Coiled coil</keyword>
<dbReference type="Proteomes" id="UP001597353">
    <property type="component" value="Unassembled WGS sequence"/>
</dbReference>
<dbReference type="EMBL" id="JBHUGH010000009">
    <property type="protein sequence ID" value="MFD1912847.1"/>
    <property type="molecule type" value="Genomic_DNA"/>
</dbReference>
<protein>
    <submittedName>
        <fullName evidence="2">YdcH family protein</fullName>
    </submittedName>
</protein>
<gene>
    <name evidence="2" type="ORF">ACFSGJ_11565</name>
</gene>
<dbReference type="InterPro" id="IPR007420">
    <property type="entry name" value="DUF465"/>
</dbReference>
<evidence type="ECO:0000256" key="1">
    <source>
        <dbReference type="SAM" id="Coils"/>
    </source>
</evidence>
<name>A0ABW4S8E0_9RHOB</name>
<dbReference type="Gene3D" id="6.10.280.50">
    <property type="match status" value="1"/>
</dbReference>
<comment type="caution">
    <text evidence="2">The sequence shown here is derived from an EMBL/GenBank/DDBJ whole genome shotgun (WGS) entry which is preliminary data.</text>
</comment>
<reference evidence="3" key="1">
    <citation type="journal article" date="2019" name="Int. J. Syst. Evol. Microbiol.">
        <title>The Global Catalogue of Microorganisms (GCM) 10K type strain sequencing project: providing services to taxonomists for standard genome sequencing and annotation.</title>
        <authorList>
            <consortium name="The Broad Institute Genomics Platform"/>
            <consortium name="The Broad Institute Genome Sequencing Center for Infectious Disease"/>
            <person name="Wu L."/>
            <person name="Ma J."/>
        </authorList>
    </citation>
    <scope>NUCLEOTIDE SEQUENCE [LARGE SCALE GENOMIC DNA]</scope>
    <source>
        <strain evidence="3">CGMCC 4.7242</strain>
    </source>
</reference>